<feature type="chain" id="PRO_5022191810" description="Sialate O-acetylesterase domain-containing protein" evidence="2">
    <location>
        <begin position="29"/>
        <end position="462"/>
    </location>
</feature>
<dbReference type="Pfam" id="PF03629">
    <property type="entry name" value="SASA"/>
    <property type="match status" value="1"/>
</dbReference>
<dbReference type="GO" id="GO:0005975">
    <property type="term" value="P:carbohydrate metabolic process"/>
    <property type="evidence" value="ECO:0007669"/>
    <property type="project" value="TreeGrafter"/>
</dbReference>
<keyword evidence="2" id="KW-0732">Signal</keyword>
<dbReference type="GO" id="GO:0001681">
    <property type="term" value="F:sialate O-acetylesterase activity"/>
    <property type="evidence" value="ECO:0007669"/>
    <property type="project" value="InterPro"/>
</dbReference>
<reference evidence="4 5" key="1">
    <citation type="submission" date="2019-02" db="EMBL/GenBank/DDBJ databases">
        <title>Deep-cultivation of Planctomycetes and their phenomic and genomic characterization uncovers novel biology.</title>
        <authorList>
            <person name="Wiegand S."/>
            <person name="Jogler M."/>
            <person name="Boedeker C."/>
            <person name="Pinto D."/>
            <person name="Vollmers J."/>
            <person name="Rivas-Marin E."/>
            <person name="Kohn T."/>
            <person name="Peeters S.H."/>
            <person name="Heuer A."/>
            <person name="Rast P."/>
            <person name="Oberbeckmann S."/>
            <person name="Bunk B."/>
            <person name="Jeske O."/>
            <person name="Meyerdierks A."/>
            <person name="Storesund J.E."/>
            <person name="Kallscheuer N."/>
            <person name="Luecker S."/>
            <person name="Lage O.M."/>
            <person name="Pohl T."/>
            <person name="Merkel B.J."/>
            <person name="Hornburger P."/>
            <person name="Mueller R.-W."/>
            <person name="Bruemmer F."/>
            <person name="Labrenz M."/>
            <person name="Spormann A.M."/>
            <person name="Op den Camp H."/>
            <person name="Overmann J."/>
            <person name="Amann R."/>
            <person name="Jetten M.S.M."/>
            <person name="Mascher T."/>
            <person name="Medema M.H."/>
            <person name="Devos D.P."/>
            <person name="Kaster A.-K."/>
            <person name="Ovreas L."/>
            <person name="Rohde M."/>
            <person name="Galperin M.Y."/>
            <person name="Jogler C."/>
        </authorList>
    </citation>
    <scope>NUCLEOTIDE SEQUENCE [LARGE SCALE GENOMIC DNA]</scope>
    <source>
        <strain evidence="4 5">ETA_A8</strain>
    </source>
</reference>
<dbReference type="InterPro" id="IPR013783">
    <property type="entry name" value="Ig-like_fold"/>
</dbReference>
<evidence type="ECO:0000256" key="1">
    <source>
        <dbReference type="ARBA" id="ARBA00022801"/>
    </source>
</evidence>
<sequence length="462" mass="49471" precursor="true">MSHRRKFPIAILTLITALASGLWSPASAQVKVAPIFGNGMVLQREIAVPVWGTASPGEEVTVTLGEQKQTAKADEMGKWQVELNKLTAGGPHELTVAGKNMLKFTDVLVGEVWLCSGQSNMAWRLAQCNADAEISAANDDQLRHNGGGSNWQKTTPQTAGNFSGVGYYFGKELRKALGVPVGLINRSVGGTSARLWTSRAVIESADELKPFLASLLKPDVDKQGKEKPLNLGVLYEGHIRPVVPYGIRGAIWYQGESDAGRPAEYAQLFPTMIKSWRKDFNQGDFPFLFVQLAPIGGAQKQPAEGGWGPIREAQNAALALPNTAVAVIVDSDVDLHPKKKEIPGARLAQAARAIAYGEKVTPSGPLYDSVKFEAGKAIVSFKHVDKGLETRGEKLTGFAIAGDDGKFVWADAKVEGDKVVVSSPDVPKPVAVRYGWASNPACNLFSASGMPASPFRTDPTGK</sequence>
<evidence type="ECO:0000313" key="5">
    <source>
        <dbReference type="Proteomes" id="UP000315017"/>
    </source>
</evidence>
<proteinExistence type="predicted"/>
<dbReference type="Gene3D" id="3.40.50.1110">
    <property type="entry name" value="SGNH hydrolase"/>
    <property type="match status" value="1"/>
</dbReference>
<accession>A0A517YBA4</accession>
<feature type="signal peptide" evidence="2">
    <location>
        <begin position="1"/>
        <end position="28"/>
    </location>
</feature>
<dbReference type="AlphaFoldDB" id="A0A517YBA4"/>
<evidence type="ECO:0000259" key="3">
    <source>
        <dbReference type="Pfam" id="PF03629"/>
    </source>
</evidence>
<protein>
    <recommendedName>
        <fullName evidence="3">Sialate O-acetylesterase domain-containing protein</fullName>
    </recommendedName>
</protein>
<dbReference type="Proteomes" id="UP000315017">
    <property type="component" value="Chromosome"/>
</dbReference>
<evidence type="ECO:0000256" key="2">
    <source>
        <dbReference type="SAM" id="SignalP"/>
    </source>
</evidence>
<dbReference type="RefSeq" id="WP_145088244.1">
    <property type="nucleotide sequence ID" value="NZ_CP036274.1"/>
</dbReference>
<gene>
    <name evidence="4" type="ORF">ETAA8_24890</name>
</gene>
<dbReference type="SUPFAM" id="SSF52266">
    <property type="entry name" value="SGNH hydrolase"/>
    <property type="match status" value="1"/>
</dbReference>
<dbReference type="PANTHER" id="PTHR22901:SF0">
    <property type="entry name" value="SIALATE O-ACETYLESTERASE"/>
    <property type="match status" value="1"/>
</dbReference>
<keyword evidence="5" id="KW-1185">Reference proteome</keyword>
<dbReference type="OrthoDB" id="9795554at2"/>
<dbReference type="InterPro" id="IPR005181">
    <property type="entry name" value="SASA"/>
</dbReference>
<organism evidence="4 5">
    <name type="scientific">Anatilimnocola aggregata</name>
    <dbReference type="NCBI Taxonomy" id="2528021"/>
    <lineage>
        <taxon>Bacteria</taxon>
        <taxon>Pseudomonadati</taxon>
        <taxon>Planctomycetota</taxon>
        <taxon>Planctomycetia</taxon>
        <taxon>Pirellulales</taxon>
        <taxon>Pirellulaceae</taxon>
        <taxon>Anatilimnocola</taxon>
    </lineage>
</organism>
<evidence type="ECO:0000313" key="4">
    <source>
        <dbReference type="EMBL" id="QDU27402.1"/>
    </source>
</evidence>
<dbReference type="KEGG" id="aagg:ETAA8_24890"/>
<feature type="domain" description="Sialate O-acetylesterase" evidence="3">
    <location>
        <begin position="111"/>
        <end position="325"/>
    </location>
</feature>
<dbReference type="InterPro" id="IPR036514">
    <property type="entry name" value="SGNH_hydro_sf"/>
</dbReference>
<name>A0A517YBA4_9BACT</name>
<keyword evidence="1" id="KW-0378">Hydrolase</keyword>
<dbReference type="EMBL" id="CP036274">
    <property type="protein sequence ID" value="QDU27402.1"/>
    <property type="molecule type" value="Genomic_DNA"/>
</dbReference>
<dbReference type="PANTHER" id="PTHR22901">
    <property type="entry name" value="SIALATE O-ACETYLESTERASE"/>
    <property type="match status" value="1"/>
</dbReference>
<dbReference type="Gene3D" id="2.60.40.10">
    <property type="entry name" value="Immunoglobulins"/>
    <property type="match status" value="1"/>
</dbReference>
<dbReference type="InterPro" id="IPR039329">
    <property type="entry name" value="SIAE"/>
</dbReference>